<dbReference type="RefSeq" id="WP_091867570.1">
    <property type="nucleotide sequence ID" value="NZ_FNAO01000004.1"/>
</dbReference>
<dbReference type="Gene3D" id="3.90.550.10">
    <property type="entry name" value="Spore Coat Polysaccharide Biosynthesis Protein SpsA, Chain A"/>
    <property type="match status" value="1"/>
</dbReference>
<dbReference type="Pfam" id="PF00535">
    <property type="entry name" value="Glycos_transf_2"/>
    <property type="match status" value="1"/>
</dbReference>
<evidence type="ECO:0000256" key="1">
    <source>
        <dbReference type="SAM" id="Phobius"/>
    </source>
</evidence>
<dbReference type="EMBL" id="FNAO01000004">
    <property type="protein sequence ID" value="SDE24810.1"/>
    <property type="molecule type" value="Genomic_DNA"/>
</dbReference>
<dbReference type="SUPFAM" id="SSF53448">
    <property type="entry name" value="Nucleotide-diphospho-sugar transferases"/>
    <property type="match status" value="1"/>
</dbReference>
<organism evidence="3 4">
    <name type="scientific">Pricia antarctica</name>
    <dbReference type="NCBI Taxonomy" id="641691"/>
    <lineage>
        <taxon>Bacteria</taxon>
        <taxon>Pseudomonadati</taxon>
        <taxon>Bacteroidota</taxon>
        <taxon>Flavobacteriia</taxon>
        <taxon>Flavobacteriales</taxon>
        <taxon>Flavobacteriaceae</taxon>
        <taxon>Pricia</taxon>
    </lineage>
</organism>
<keyword evidence="1" id="KW-0472">Membrane</keyword>
<dbReference type="InterPro" id="IPR001173">
    <property type="entry name" value="Glyco_trans_2-like"/>
</dbReference>
<feature type="domain" description="Glycosyltransferase 2-like" evidence="2">
    <location>
        <begin position="6"/>
        <end position="135"/>
    </location>
</feature>
<dbReference type="OrthoDB" id="9813550at2"/>
<dbReference type="InterPro" id="IPR029044">
    <property type="entry name" value="Nucleotide-diphossugar_trans"/>
</dbReference>
<dbReference type="GO" id="GO:0016758">
    <property type="term" value="F:hexosyltransferase activity"/>
    <property type="evidence" value="ECO:0007669"/>
    <property type="project" value="UniProtKB-ARBA"/>
</dbReference>
<keyword evidence="3" id="KW-0808">Transferase</keyword>
<keyword evidence="4" id="KW-1185">Reference proteome</keyword>
<feature type="transmembrane region" description="Helical" evidence="1">
    <location>
        <begin position="311"/>
        <end position="331"/>
    </location>
</feature>
<dbReference type="PANTHER" id="PTHR22916">
    <property type="entry name" value="GLYCOSYLTRANSFERASE"/>
    <property type="match status" value="1"/>
</dbReference>
<feature type="transmembrane region" description="Helical" evidence="1">
    <location>
        <begin position="263"/>
        <end position="282"/>
    </location>
</feature>
<sequence>MKIAFSFIIPVYNRPEEIGELLESLALQTYSDAFEIVIVEDGSTIPCEQVIVDFLHRHVEGKDMLSVTYLKKPNSGPGSSRNYGMVRAKGDYFIILDSDCILPPQYLATVEKSLLNHYVHCYGGPDAAHGSFSLVQKGINYAMTAILTTGGIRGNRKVSDKLSGDKSTTFGQKGGFQPRSFNMGISKLAFEATGGFGNIHPGEDPDLSFRIWEKGFTTKLIPEAFVYHKRRIDWHKFFVQVKKFGMVRPILNRRYPKMAKMTYWFPTLFCLGFLTAVLFWNLGIILPMGLYAFYFGLIFLDSLLKNKSLAIAILSLVAVCIQFVGYGYGFLKSTIFLNFSGKKPETLFPYLFFKDADRVD</sequence>
<protein>
    <submittedName>
        <fullName evidence="3">Glycosyltransferase, catalytic subunit of cellulose synthase and poly-beta-1,6-N-acetylglucosamine synthase</fullName>
    </submittedName>
</protein>
<name>A0A1G7BDI6_9FLAO</name>
<gene>
    <name evidence="3" type="ORF">SAMN05421636_10499</name>
</gene>
<reference evidence="3 4" key="1">
    <citation type="submission" date="2016-10" db="EMBL/GenBank/DDBJ databases">
        <authorList>
            <person name="de Groot N.N."/>
        </authorList>
    </citation>
    <scope>NUCLEOTIDE SEQUENCE [LARGE SCALE GENOMIC DNA]</scope>
    <source>
        <strain evidence="3 4">DSM 23421</strain>
    </source>
</reference>
<dbReference type="AlphaFoldDB" id="A0A1G7BDI6"/>
<evidence type="ECO:0000259" key="2">
    <source>
        <dbReference type="Pfam" id="PF00535"/>
    </source>
</evidence>
<keyword evidence="1" id="KW-1133">Transmembrane helix</keyword>
<proteinExistence type="predicted"/>
<dbReference type="PANTHER" id="PTHR22916:SF64">
    <property type="entry name" value="TRANSFERASE, PUTATIVE-RELATED"/>
    <property type="match status" value="1"/>
</dbReference>
<dbReference type="Proteomes" id="UP000199109">
    <property type="component" value="Unassembled WGS sequence"/>
</dbReference>
<accession>A0A1G7BDI6</accession>
<feature type="transmembrane region" description="Helical" evidence="1">
    <location>
        <begin position="288"/>
        <end position="304"/>
    </location>
</feature>
<keyword evidence="1" id="KW-0812">Transmembrane</keyword>
<dbReference type="STRING" id="641691.SAMN05421636_10499"/>
<evidence type="ECO:0000313" key="4">
    <source>
        <dbReference type="Proteomes" id="UP000199109"/>
    </source>
</evidence>
<evidence type="ECO:0000313" key="3">
    <source>
        <dbReference type="EMBL" id="SDE24810.1"/>
    </source>
</evidence>